<organism evidence="2 3">
    <name type="scientific">Chelonobacter oris</name>
    <dbReference type="NCBI Taxonomy" id="505317"/>
    <lineage>
        <taxon>Bacteria</taxon>
        <taxon>Pseudomonadati</taxon>
        <taxon>Pseudomonadota</taxon>
        <taxon>Gammaproteobacteria</taxon>
        <taxon>Pasteurellales</taxon>
        <taxon>Pasteurellaceae</taxon>
        <taxon>Chelonobacter</taxon>
    </lineage>
</organism>
<keyword evidence="1" id="KW-0472">Membrane</keyword>
<gene>
    <name evidence="2" type="ORF">OA57_07405</name>
</gene>
<accession>A0A0A3B9D1</accession>
<evidence type="ECO:0000313" key="2">
    <source>
        <dbReference type="EMBL" id="KGQ70154.1"/>
    </source>
</evidence>
<dbReference type="STRING" id="505317.OA57_07405"/>
<dbReference type="EMBL" id="JSUM01000012">
    <property type="protein sequence ID" value="KGQ70154.1"/>
    <property type="molecule type" value="Genomic_DNA"/>
</dbReference>
<feature type="transmembrane region" description="Helical" evidence="1">
    <location>
        <begin position="7"/>
        <end position="24"/>
    </location>
</feature>
<evidence type="ECO:0000313" key="3">
    <source>
        <dbReference type="Proteomes" id="UP000030380"/>
    </source>
</evidence>
<keyword evidence="1" id="KW-1133">Transmembrane helix</keyword>
<comment type="caution">
    <text evidence="2">The sequence shown here is derived from an EMBL/GenBank/DDBJ whole genome shotgun (WGS) entry which is preliminary data.</text>
</comment>
<proteinExistence type="predicted"/>
<keyword evidence="3" id="KW-1185">Reference proteome</keyword>
<evidence type="ECO:0000256" key="1">
    <source>
        <dbReference type="SAM" id="Phobius"/>
    </source>
</evidence>
<protein>
    <submittedName>
        <fullName evidence="2">Uncharacterized protein</fullName>
    </submittedName>
</protein>
<dbReference type="RefSeq" id="WP_034615749.1">
    <property type="nucleotide sequence ID" value="NZ_JSUM01000012.1"/>
</dbReference>
<name>A0A0A3B9D1_9PAST</name>
<reference evidence="2 3" key="1">
    <citation type="submission" date="2014-11" db="EMBL/GenBank/DDBJ databases">
        <title>Draft genome sequence of Chelonobacter oris 1662T, associated with respiratory disease in Hermann's Tortoises.</title>
        <authorList>
            <person name="Kudirkiene E."/>
            <person name="Hansen M.J."/>
            <person name="Bojesen A.M."/>
        </authorList>
    </citation>
    <scope>NUCLEOTIDE SEQUENCE [LARGE SCALE GENOMIC DNA]</scope>
    <source>
        <strain evidence="2 3">1662</strain>
    </source>
</reference>
<keyword evidence="1" id="KW-0812">Transmembrane</keyword>
<dbReference type="Proteomes" id="UP000030380">
    <property type="component" value="Unassembled WGS sequence"/>
</dbReference>
<dbReference type="AlphaFoldDB" id="A0A0A3B9D1"/>
<sequence length="121" mass="14692">MIDVRRIFVLFISVLLVVYISYMGNDKKEISWETKDIFKKELQKEFGEKIIRIRDSSQTSALMFFEFDRADKKTLSNFVVSLGFFPMKESNNEFCLRKQYIRIFYLENNYRLMYVYPDEQC</sequence>